<feature type="domain" description="ABC transporter" evidence="4">
    <location>
        <begin position="12"/>
        <end position="252"/>
    </location>
</feature>
<keyword evidence="1" id="KW-0813">Transport</keyword>
<dbReference type="InterPro" id="IPR050093">
    <property type="entry name" value="ABC_SmlMolc_Importer"/>
</dbReference>
<accession>A0ABS4T419</accession>
<sequence length="367" mass="39803">MEQTTKNASISIEIEGLSRIFSDGTGLHPTDLKIRAGEFVSILGPSGCGKSTLLRCLAGLESPDQGTVRFGDRVVTGPTVKDTPANRRRIGMVFQDLALWPHLSVLGNAAFPLQVSARRGGNSQRGEVKAQAEEALALVGMEKFTDKMPHQLSGGQQQRVAIARAVVAAPDVLLMDEPFSALDATLRAQLRMELVELTRRLGLTTLYVTHDQEEAMAMSQRIVVMHAGQILQFDAPETLYRHPSHEFVAEFVGTFNKLPPAFRRNGRTEGVRPENVTAVDSAALSDPAAPSDPDAILLEATPLACTYTGGRYLVRCQVEGVEEHWAVESSTRVELDSLLRLSVSPEHVLTLGSAPEPIRAPGMRQPA</sequence>
<dbReference type="SUPFAM" id="SSF52540">
    <property type="entry name" value="P-loop containing nucleoside triphosphate hydrolases"/>
    <property type="match status" value="1"/>
</dbReference>
<proteinExistence type="predicted"/>
<protein>
    <submittedName>
        <fullName evidence="5">Iron(III) transport system ATP-binding protein</fullName>
    </submittedName>
</protein>
<evidence type="ECO:0000256" key="1">
    <source>
        <dbReference type="ARBA" id="ARBA00022448"/>
    </source>
</evidence>
<evidence type="ECO:0000256" key="2">
    <source>
        <dbReference type="ARBA" id="ARBA00022741"/>
    </source>
</evidence>
<dbReference type="InterPro" id="IPR008995">
    <property type="entry name" value="Mo/tungstate-bd_C_term_dom"/>
</dbReference>
<evidence type="ECO:0000313" key="6">
    <source>
        <dbReference type="Proteomes" id="UP001519331"/>
    </source>
</evidence>
<dbReference type="RefSeq" id="WP_210049787.1">
    <property type="nucleotide sequence ID" value="NZ_JAGINX010000001.1"/>
</dbReference>
<dbReference type="GO" id="GO:0005524">
    <property type="term" value="F:ATP binding"/>
    <property type="evidence" value="ECO:0007669"/>
    <property type="project" value="UniProtKB-KW"/>
</dbReference>
<evidence type="ECO:0000256" key="3">
    <source>
        <dbReference type="ARBA" id="ARBA00022840"/>
    </source>
</evidence>
<organism evidence="5 6">
    <name type="scientific">Nesterenkonia lacusekhoensis</name>
    <dbReference type="NCBI Taxonomy" id="150832"/>
    <lineage>
        <taxon>Bacteria</taxon>
        <taxon>Bacillati</taxon>
        <taxon>Actinomycetota</taxon>
        <taxon>Actinomycetes</taxon>
        <taxon>Micrococcales</taxon>
        <taxon>Micrococcaceae</taxon>
        <taxon>Nesterenkonia</taxon>
    </lineage>
</organism>
<reference evidence="5 6" key="1">
    <citation type="submission" date="2021-03" db="EMBL/GenBank/DDBJ databases">
        <title>Sequencing the genomes of 1000 actinobacteria strains.</title>
        <authorList>
            <person name="Klenk H.-P."/>
        </authorList>
    </citation>
    <scope>NUCLEOTIDE SEQUENCE [LARGE SCALE GENOMIC DNA]</scope>
    <source>
        <strain evidence="5 6">DSM 12544</strain>
    </source>
</reference>
<keyword evidence="2" id="KW-0547">Nucleotide-binding</keyword>
<dbReference type="Proteomes" id="UP001519331">
    <property type="component" value="Unassembled WGS sequence"/>
</dbReference>
<gene>
    <name evidence="5" type="ORF">JOF45_002172</name>
</gene>
<dbReference type="SMART" id="SM00382">
    <property type="entry name" value="AAA"/>
    <property type="match status" value="1"/>
</dbReference>
<dbReference type="SUPFAM" id="SSF50331">
    <property type="entry name" value="MOP-like"/>
    <property type="match status" value="1"/>
</dbReference>
<keyword evidence="3 5" id="KW-0067">ATP-binding</keyword>
<dbReference type="InterPro" id="IPR017871">
    <property type="entry name" value="ABC_transporter-like_CS"/>
</dbReference>
<dbReference type="InterPro" id="IPR003439">
    <property type="entry name" value="ABC_transporter-like_ATP-bd"/>
</dbReference>
<dbReference type="InterPro" id="IPR027417">
    <property type="entry name" value="P-loop_NTPase"/>
</dbReference>
<dbReference type="PANTHER" id="PTHR42781">
    <property type="entry name" value="SPERMIDINE/PUTRESCINE IMPORT ATP-BINDING PROTEIN POTA"/>
    <property type="match status" value="1"/>
</dbReference>
<dbReference type="PROSITE" id="PS00211">
    <property type="entry name" value="ABC_TRANSPORTER_1"/>
    <property type="match status" value="1"/>
</dbReference>
<keyword evidence="6" id="KW-1185">Reference proteome</keyword>
<dbReference type="EMBL" id="JAGINX010000001">
    <property type="protein sequence ID" value="MBP2319153.1"/>
    <property type="molecule type" value="Genomic_DNA"/>
</dbReference>
<name>A0ABS4T419_9MICC</name>
<dbReference type="Gene3D" id="3.40.50.300">
    <property type="entry name" value="P-loop containing nucleotide triphosphate hydrolases"/>
    <property type="match status" value="1"/>
</dbReference>
<evidence type="ECO:0000259" key="4">
    <source>
        <dbReference type="PROSITE" id="PS50893"/>
    </source>
</evidence>
<evidence type="ECO:0000313" key="5">
    <source>
        <dbReference type="EMBL" id="MBP2319153.1"/>
    </source>
</evidence>
<dbReference type="PANTHER" id="PTHR42781:SF4">
    <property type="entry name" value="SPERMIDINE_PUTRESCINE IMPORT ATP-BINDING PROTEIN POTA"/>
    <property type="match status" value="1"/>
</dbReference>
<dbReference type="PROSITE" id="PS50893">
    <property type="entry name" value="ABC_TRANSPORTER_2"/>
    <property type="match status" value="1"/>
</dbReference>
<dbReference type="InterPro" id="IPR003593">
    <property type="entry name" value="AAA+_ATPase"/>
</dbReference>
<dbReference type="Pfam" id="PF00005">
    <property type="entry name" value="ABC_tran"/>
    <property type="match status" value="1"/>
</dbReference>
<comment type="caution">
    <text evidence="5">The sequence shown here is derived from an EMBL/GenBank/DDBJ whole genome shotgun (WGS) entry which is preliminary data.</text>
</comment>